<sequence length="282" mass="29928">MFPCLPVSPASFLCTDDALPSPLRSSRVTLRECELCCEHNVLSSFACTEAPRGTTAHRACDVCIARMAGRCGSRTLSCPFCRKAAKVNSEMLASFRACACDLCGGAFTLTQQLENTLVTIDDAAPPPPSTSSRSTPSRSALPALRSGSTSRTFPLFAHAGCVSKLVPAAVPGFAHHASMVHGYNSRRAWEGEREMLRAPPAARYRLGIQLPAIDDVHTLRLPTGAKPSNAWAPRLFTPAGIDADTTVPAHVPQANFDIDGEESGEEGFAGLEVDHVALPGLV</sequence>
<evidence type="ECO:0008006" key="4">
    <source>
        <dbReference type="Google" id="ProtNLM"/>
    </source>
</evidence>
<organism evidence="2 3">
    <name type="scientific">Tetraparma gracilis</name>
    <dbReference type="NCBI Taxonomy" id="2962635"/>
    <lineage>
        <taxon>Eukaryota</taxon>
        <taxon>Sar</taxon>
        <taxon>Stramenopiles</taxon>
        <taxon>Ochrophyta</taxon>
        <taxon>Bolidophyceae</taxon>
        <taxon>Parmales</taxon>
        <taxon>Triparmaceae</taxon>
        <taxon>Tetraparma</taxon>
    </lineage>
</organism>
<comment type="caution">
    <text evidence="2">The sequence shown here is derived from an EMBL/GenBank/DDBJ whole genome shotgun (WGS) entry which is preliminary data.</text>
</comment>
<evidence type="ECO:0000256" key="1">
    <source>
        <dbReference type="SAM" id="MobiDB-lite"/>
    </source>
</evidence>
<proteinExistence type="predicted"/>
<dbReference type="Proteomes" id="UP001165060">
    <property type="component" value="Unassembled WGS sequence"/>
</dbReference>
<name>A0ABQ6N675_9STRA</name>
<evidence type="ECO:0000313" key="2">
    <source>
        <dbReference type="EMBL" id="GMI41781.1"/>
    </source>
</evidence>
<dbReference type="EMBL" id="BRYB01002240">
    <property type="protein sequence ID" value="GMI41781.1"/>
    <property type="molecule type" value="Genomic_DNA"/>
</dbReference>
<feature type="region of interest" description="Disordered" evidence="1">
    <location>
        <begin position="120"/>
        <end position="145"/>
    </location>
</feature>
<protein>
    <recommendedName>
        <fullName evidence="4">RING-type domain-containing protein</fullName>
    </recommendedName>
</protein>
<evidence type="ECO:0000313" key="3">
    <source>
        <dbReference type="Proteomes" id="UP001165060"/>
    </source>
</evidence>
<reference evidence="2 3" key="1">
    <citation type="journal article" date="2023" name="Commun. Biol.">
        <title>Genome analysis of Parmales, the sister group of diatoms, reveals the evolutionary specialization of diatoms from phago-mixotrophs to photoautotrophs.</title>
        <authorList>
            <person name="Ban H."/>
            <person name="Sato S."/>
            <person name="Yoshikawa S."/>
            <person name="Yamada K."/>
            <person name="Nakamura Y."/>
            <person name="Ichinomiya M."/>
            <person name="Sato N."/>
            <person name="Blanc-Mathieu R."/>
            <person name="Endo H."/>
            <person name="Kuwata A."/>
            <person name="Ogata H."/>
        </authorList>
    </citation>
    <scope>NUCLEOTIDE SEQUENCE [LARGE SCALE GENOMIC DNA]</scope>
</reference>
<feature type="compositionally biased region" description="Low complexity" evidence="1">
    <location>
        <begin position="130"/>
        <end position="143"/>
    </location>
</feature>
<keyword evidence="3" id="KW-1185">Reference proteome</keyword>
<accession>A0ABQ6N675</accession>
<gene>
    <name evidence="2" type="ORF">TeGR_g8523</name>
</gene>